<dbReference type="SMART" id="SM00256">
    <property type="entry name" value="FBOX"/>
    <property type="match status" value="2"/>
</dbReference>
<comment type="caution">
    <text evidence="3">The sequence shown here is derived from an EMBL/GenBank/DDBJ whole genome shotgun (WGS) entry which is preliminary data.</text>
</comment>
<dbReference type="PROSITE" id="PS50181">
    <property type="entry name" value="FBOX"/>
    <property type="match status" value="1"/>
</dbReference>
<dbReference type="InterPro" id="IPR032675">
    <property type="entry name" value="LRR_dom_sf"/>
</dbReference>
<accession>A0ABD2QBU5</accession>
<gene>
    <name evidence="3" type="ORF">Ciccas_004363</name>
</gene>
<evidence type="ECO:0000313" key="3">
    <source>
        <dbReference type="EMBL" id="KAL3316984.1"/>
    </source>
</evidence>
<dbReference type="InterPro" id="IPR001810">
    <property type="entry name" value="F-box_dom"/>
</dbReference>
<dbReference type="InterPro" id="IPR036047">
    <property type="entry name" value="F-box-like_dom_sf"/>
</dbReference>
<dbReference type="SUPFAM" id="SSF52047">
    <property type="entry name" value="RNI-like"/>
    <property type="match status" value="1"/>
</dbReference>
<dbReference type="AlphaFoldDB" id="A0ABD2QBU5"/>
<dbReference type="Pfam" id="PF12937">
    <property type="entry name" value="F-box-like"/>
    <property type="match status" value="1"/>
</dbReference>
<dbReference type="Gene3D" id="3.80.10.10">
    <property type="entry name" value="Ribonuclease Inhibitor"/>
    <property type="match status" value="3"/>
</dbReference>
<feature type="region of interest" description="Disordered" evidence="1">
    <location>
        <begin position="414"/>
        <end position="433"/>
    </location>
</feature>
<dbReference type="Proteomes" id="UP001626550">
    <property type="component" value="Unassembled WGS sequence"/>
</dbReference>
<protein>
    <recommendedName>
        <fullName evidence="2">F-box domain-containing protein</fullName>
    </recommendedName>
</protein>
<proteinExistence type="predicted"/>
<feature type="domain" description="F-box" evidence="2">
    <location>
        <begin position="19"/>
        <end position="65"/>
    </location>
</feature>
<evidence type="ECO:0000313" key="4">
    <source>
        <dbReference type="Proteomes" id="UP001626550"/>
    </source>
</evidence>
<name>A0ABD2QBU5_9PLAT</name>
<keyword evidence="4" id="KW-1185">Reference proteome</keyword>
<reference evidence="3 4" key="1">
    <citation type="submission" date="2024-11" db="EMBL/GenBank/DDBJ databases">
        <title>Adaptive evolution of stress response genes in parasites aligns with host niche diversity.</title>
        <authorList>
            <person name="Hahn C."/>
            <person name="Resl P."/>
        </authorList>
    </citation>
    <scope>NUCLEOTIDE SEQUENCE [LARGE SCALE GENOMIC DNA]</scope>
    <source>
        <strain evidence="3">EGGRZ-B1_66</strain>
        <tissue evidence="3">Body</tissue>
    </source>
</reference>
<evidence type="ECO:0000259" key="2">
    <source>
        <dbReference type="PROSITE" id="PS50181"/>
    </source>
</evidence>
<dbReference type="EMBL" id="JBJKFK010000451">
    <property type="protein sequence ID" value="KAL3316984.1"/>
    <property type="molecule type" value="Genomic_DNA"/>
</dbReference>
<sequence>MDTRRFGHRRQSQGYLSDEFQLSRLPEKLILRVFSYLTHKELCTIARVCKQWRRIAYDEHLWMALKLRPEYGGLNITNSDQLFALINQRSGSSLRYIELNSDLITIPVLEELGNKCTNLKFMTLDFSNAMQLHDFNELMAFPGALYYLCICLSDVIFMEGLMRKIYHCLSSLEVLHLIGTFERGTEEEEEIYEVINISKIKAHTPNLTVVNLYGITFIEDSHVELLASNCIHLEYVALNYCLNVKGASFNLLLSNCTRLTTMLLKHCSLEDEHMMVVPWENSKISELDISSTELSSECLENILTRMPGFTYLAVSHVDFFNNKTLNALIDGNKLRDIRALDLSCTPELTEEPLHKLVNQHGEKLRGFMLHGKPQLTEYFWTMDLCFGCSTWLVLQVQHTCACRPDFGEFRQSLPKPGGAGDAVGPRNHSFQREQQKVYRSFTTLTLEDGKYYEMVKGNFERAARQGVVRTTTVFNTTIYRLLRRFTDLKFN</sequence>
<dbReference type="PANTHER" id="PTHR20933">
    <property type="entry name" value="F-BOX ONLY PROTEIN 33"/>
    <property type="match status" value="1"/>
</dbReference>
<dbReference type="PANTHER" id="PTHR20933:SF4">
    <property type="entry name" value="F-BOX INVOLVED IN POLYQ PATHOGENESIS, ISOFORM A"/>
    <property type="match status" value="1"/>
</dbReference>
<dbReference type="SUPFAM" id="SSF81383">
    <property type="entry name" value="F-box domain"/>
    <property type="match status" value="1"/>
</dbReference>
<evidence type="ECO:0000256" key="1">
    <source>
        <dbReference type="SAM" id="MobiDB-lite"/>
    </source>
</evidence>
<organism evidence="3 4">
    <name type="scientific">Cichlidogyrus casuarinus</name>
    <dbReference type="NCBI Taxonomy" id="1844966"/>
    <lineage>
        <taxon>Eukaryota</taxon>
        <taxon>Metazoa</taxon>
        <taxon>Spiralia</taxon>
        <taxon>Lophotrochozoa</taxon>
        <taxon>Platyhelminthes</taxon>
        <taxon>Monogenea</taxon>
        <taxon>Monopisthocotylea</taxon>
        <taxon>Dactylogyridea</taxon>
        <taxon>Ancyrocephalidae</taxon>
        <taxon>Cichlidogyrus</taxon>
    </lineage>
</organism>